<dbReference type="AlphaFoldDB" id="A0A914UNG6"/>
<dbReference type="Pfam" id="PF01008">
    <property type="entry name" value="IF-2B"/>
    <property type="match status" value="1"/>
</dbReference>
<dbReference type="SUPFAM" id="SSF100950">
    <property type="entry name" value="NagB/RpiA/CoA transferase-like"/>
    <property type="match status" value="1"/>
</dbReference>
<dbReference type="InterPro" id="IPR037171">
    <property type="entry name" value="NagB/RpiA_transferase-like"/>
</dbReference>
<dbReference type="GO" id="GO:0005085">
    <property type="term" value="F:guanyl-nucleotide exchange factor activity"/>
    <property type="evidence" value="ECO:0007669"/>
    <property type="project" value="TreeGrafter"/>
</dbReference>
<evidence type="ECO:0000256" key="1">
    <source>
        <dbReference type="ARBA" id="ARBA00004514"/>
    </source>
</evidence>
<accession>A0A914UNG6</accession>
<keyword evidence="3" id="KW-0963">Cytoplasm</keyword>
<sequence length="365" mass="40033">MAAADVDAISASARIGKIRDQFIVDLRQGRIRGTSYHVAQATVNFMRKLVANCKYDTYDELLTLLKTEGRAVTAAEPTEFVVGNMVLRILKLVREEQTRLILGSDDVALADPADALHKLWKAPEVAQKEIATKQLRKATIETINEFLQEMENSRDNISSQAADHILDGDVVFTFGQSVTVDAFLKVAATKRRFTVFIGENAPSCNGKALLESLKSDEKCSWAELRLVEDTDVLPSMPQVTRVVVGAVAVLADGGFVASAGTLTLCLAAKRHAIPVIVCAAFYKLTPKFLSANDQEQFNKLLSPSSVLPFSQASSYGGADVICPLFDYIPPELVTLYIPQTFGIAPSHVYRLLGEYFHPEDIEHNL</sequence>
<dbReference type="GO" id="GO:0003743">
    <property type="term" value="F:translation initiation factor activity"/>
    <property type="evidence" value="ECO:0007669"/>
    <property type="project" value="UniProtKB-KW"/>
</dbReference>
<name>A0A914UNG6_9BILA</name>
<organism evidence="10 11">
    <name type="scientific">Plectus sambesii</name>
    <dbReference type="NCBI Taxonomy" id="2011161"/>
    <lineage>
        <taxon>Eukaryota</taxon>
        <taxon>Metazoa</taxon>
        <taxon>Ecdysozoa</taxon>
        <taxon>Nematoda</taxon>
        <taxon>Chromadorea</taxon>
        <taxon>Plectida</taxon>
        <taxon>Plectina</taxon>
        <taxon>Plectoidea</taxon>
        <taxon>Plectidae</taxon>
        <taxon>Plectus</taxon>
    </lineage>
</organism>
<dbReference type="InterPro" id="IPR051855">
    <property type="entry name" value="eIF2B_beta_subunit"/>
</dbReference>
<evidence type="ECO:0000256" key="8">
    <source>
        <dbReference type="ARBA" id="ARBA00046432"/>
    </source>
</evidence>
<evidence type="ECO:0000313" key="10">
    <source>
        <dbReference type="Proteomes" id="UP000887566"/>
    </source>
</evidence>
<evidence type="ECO:0000256" key="6">
    <source>
        <dbReference type="ARBA" id="ARBA00044122"/>
    </source>
</evidence>
<evidence type="ECO:0000256" key="2">
    <source>
        <dbReference type="ARBA" id="ARBA00007251"/>
    </source>
</evidence>
<evidence type="ECO:0000256" key="5">
    <source>
        <dbReference type="ARBA" id="ARBA00022917"/>
    </source>
</evidence>
<dbReference type="InterPro" id="IPR000649">
    <property type="entry name" value="IF-2B-related"/>
</dbReference>
<evidence type="ECO:0000256" key="4">
    <source>
        <dbReference type="ARBA" id="ARBA00022540"/>
    </source>
</evidence>
<dbReference type="Gene3D" id="3.40.50.10470">
    <property type="entry name" value="Translation initiation factor eif-2b, domain 2"/>
    <property type="match status" value="1"/>
</dbReference>
<protein>
    <recommendedName>
        <fullName evidence="6">Translation initiation factor eIF2B subunit beta</fullName>
    </recommendedName>
    <alternativeName>
        <fullName evidence="7">eIF2B GDP-GTP exchange factor subunit beta</fullName>
    </alternativeName>
</protein>
<dbReference type="PANTHER" id="PTHR45859">
    <property type="entry name" value="TRANSLATION INITIATION FACTOR EIF-2B SUBUNIT BETA"/>
    <property type="match status" value="1"/>
</dbReference>
<keyword evidence="10" id="KW-1185">Reference proteome</keyword>
<dbReference type="InterPro" id="IPR042529">
    <property type="entry name" value="IF_2B-like_C"/>
</dbReference>
<proteinExistence type="inferred from homology"/>
<dbReference type="GO" id="GO:0005851">
    <property type="term" value="C:eukaryotic translation initiation factor 2B complex"/>
    <property type="evidence" value="ECO:0007669"/>
    <property type="project" value="TreeGrafter"/>
</dbReference>
<keyword evidence="4" id="KW-0396">Initiation factor</keyword>
<dbReference type="GO" id="GO:0005829">
    <property type="term" value="C:cytosol"/>
    <property type="evidence" value="ECO:0007669"/>
    <property type="project" value="UniProtKB-SubCell"/>
</dbReference>
<dbReference type="Proteomes" id="UP000887566">
    <property type="component" value="Unplaced"/>
</dbReference>
<evidence type="ECO:0000256" key="7">
    <source>
        <dbReference type="ARBA" id="ARBA00044228"/>
    </source>
</evidence>
<dbReference type="PANTHER" id="PTHR45859:SF1">
    <property type="entry name" value="TRANSLATION INITIATION FACTOR EIF-2B SUBUNIT BETA"/>
    <property type="match status" value="1"/>
</dbReference>
<evidence type="ECO:0000256" key="9">
    <source>
        <dbReference type="RuleBase" id="RU003814"/>
    </source>
</evidence>
<evidence type="ECO:0000313" key="11">
    <source>
        <dbReference type="WBParaSite" id="PSAMB.scaffold1135size35525.g11261.t1"/>
    </source>
</evidence>
<evidence type="ECO:0000256" key="3">
    <source>
        <dbReference type="ARBA" id="ARBA00022490"/>
    </source>
</evidence>
<reference evidence="11" key="1">
    <citation type="submission" date="2022-11" db="UniProtKB">
        <authorList>
            <consortium name="WormBaseParasite"/>
        </authorList>
    </citation>
    <scope>IDENTIFICATION</scope>
</reference>
<comment type="subcellular location">
    <subcellularLocation>
        <location evidence="1">Cytoplasm</location>
        <location evidence="1">Cytosol</location>
    </subcellularLocation>
</comment>
<comment type="similarity">
    <text evidence="2 9">Belongs to the eIF-2B alpha/beta/delta subunits family.</text>
</comment>
<comment type="subunit">
    <text evidence="8">Component of the translation initiation factor 2B (eIF2B) complex which is a heterodecamer of two sets of five different subunits: alpha, beta, gamma, delta and epsilon. Subunits alpha, beta and delta comprise a regulatory subcomplex and subunits epsilon and gamma comprise a catalytic subcomplex. Within the complex, the hexameric regulatory complex resides at the center, with the two heterodimeric catalytic subcomplexes bound on opposite sides.</text>
</comment>
<keyword evidence="5" id="KW-0648">Protein biosynthesis</keyword>
<dbReference type="WBParaSite" id="PSAMB.scaffold1135size35525.g11261.t1">
    <property type="protein sequence ID" value="PSAMB.scaffold1135size35525.g11261.t1"/>
    <property type="gene ID" value="PSAMB.scaffold1135size35525.g11261"/>
</dbReference>